<proteinExistence type="predicted"/>
<sequence>MASPFSSPSSSSSLTPATEEGGDISWAELPPELTSLILHRLGTIEMLKTAQRVCRYSRKLRSLKLASFSEELTDYGFDKAVEKLPLLDELEVSYCKLSAESMKVVGKSCPNLKTLKLNRGAYEYFYDDAFAIAETMSGLRHLQLFRNRLTETGLTAILDHCPNLEHLDLRQCFNVYFDGDLEKWCSERIK</sequence>
<accession>V4LE67</accession>
<dbReference type="SUPFAM" id="SSF52047">
    <property type="entry name" value="RNI-like"/>
    <property type="match status" value="1"/>
</dbReference>
<evidence type="ECO:0000256" key="1">
    <source>
        <dbReference type="SAM" id="MobiDB-lite"/>
    </source>
</evidence>
<dbReference type="AlphaFoldDB" id="V4LE67"/>
<evidence type="ECO:0000313" key="2">
    <source>
        <dbReference type="EMBL" id="ESQ38043.1"/>
    </source>
</evidence>
<feature type="compositionally biased region" description="Low complexity" evidence="1">
    <location>
        <begin position="1"/>
        <end position="13"/>
    </location>
</feature>
<dbReference type="InterPro" id="IPR001611">
    <property type="entry name" value="Leu-rich_rpt"/>
</dbReference>
<evidence type="ECO:0008006" key="4">
    <source>
        <dbReference type="Google" id="ProtNLM"/>
    </source>
</evidence>
<name>V4LE67_EUTSA</name>
<reference evidence="2 3" key="1">
    <citation type="journal article" date="2013" name="Front. Plant Sci.">
        <title>The Reference Genome of the Halophytic Plant Eutrema salsugineum.</title>
        <authorList>
            <person name="Yang R."/>
            <person name="Jarvis D.E."/>
            <person name="Chen H."/>
            <person name="Beilstein M.A."/>
            <person name="Grimwood J."/>
            <person name="Jenkins J."/>
            <person name="Shu S."/>
            <person name="Prochnik S."/>
            <person name="Xin M."/>
            <person name="Ma C."/>
            <person name="Schmutz J."/>
            <person name="Wing R.A."/>
            <person name="Mitchell-Olds T."/>
            <person name="Schumaker K.S."/>
            <person name="Wang X."/>
        </authorList>
    </citation>
    <scope>NUCLEOTIDE SEQUENCE [LARGE SCALE GENOMIC DNA]</scope>
</reference>
<dbReference type="eggNOG" id="KOG1947">
    <property type="taxonomic scope" value="Eukaryota"/>
</dbReference>
<feature type="non-terminal residue" evidence="2">
    <location>
        <position position="190"/>
    </location>
</feature>
<dbReference type="STRING" id="72664.V4LE67"/>
<dbReference type="OMA" id="WCSERIK"/>
<dbReference type="EMBL" id="KI517537">
    <property type="protein sequence ID" value="ESQ38043.1"/>
    <property type="molecule type" value="Genomic_DNA"/>
</dbReference>
<dbReference type="PANTHER" id="PTHR38926:SF2">
    <property type="entry name" value="F-BOX_LRR-REPEAT PROTEIN 21-RELATED"/>
    <property type="match status" value="1"/>
</dbReference>
<dbReference type="Pfam" id="PF13516">
    <property type="entry name" value="LRR_6"/>
    <property type="match status" value="1"/>
</dbReference>
<organism evidence="2 3">
    <name type="scientific">Eutrema salsugineum</name>
    <name type="common">Saltwater cress</name>
    <name type="synonym">Sisymbrium salsugineum</name>
    <dbReference type="NCBI Taxonomy" id="72664"/>
    <lineage>
        <taxon>Eukaryota</taxon>
        <taxon>Viridiplantae</taxon>
        <taxon>Streptophyta</taxon>
        <taxon>Embryophyta</taxon>
        <taxon>Tracheophyta</taxon>
        <taxon>Spermatophyta</taxon>
        <taxon>Magnoliopsida</taxon>
        <taxon>eudicotyledons</taxon>
        <taxon>Gunneridae</taxon>
        <taxon>Pentapetalae</taxon>
        <taxon>rosids</taxon>
        <taxon>malvids</taxon>
        <taxon>Brassicales</taxon>
        <taxon>Brassicaceae</taxon>
        <taxon>Eutremeae</taxon>
        <taxon>Eutrema</taxon>
    </lineage>
</organism>
<evidence type="ECO:0000313" key="3">
    <source>
        <dbReference type="Proteomes" id="UP000030689"/>
    </source>
</evidence>
<feature type="region of interest" description="Disordered" evidence="1">
    <location>
        <begin position="1"/>
        <end position="25"/>
    </location>
</feature>
<dbReference type="PANTHER" id="PTHR38926">
    <property type="entry name" value="F-BOX DOMAIN CONTAINING PROTEIN, EXPRESSED"/>
    <property type="match status" value="1"/>
</dbReference>
<dbReference type="Gramene" id="ESQ38043">
    <property type="protein sequence ID" value="ESQ38043"/>
    <property type="gene ID" value="EUTSA_v10029275mg"/>
</dbReference>
<protein>
    <recommendedName>
        <fullName evidence="4">F-box domain-containing protein</fullName>
    </recommendedName>
</protein>
<dbReference type="KEGG" id="eus:EUTSA_v10029275mg"/>
<dbReference type="Gene3D" id="3.80.10.10">
    <property type="entry name" value="Ribonuclease Inhibitor"/>
    <property type="match status" value="1"/>
</dbReference>
<keyword evidence="3" id="KW-1185">Reference proteome</keyword>
<dbReference type="InterPro" id="IPR032675">
    <property type="entry name" value="LRR_dom_sf"/>
</dbReference>
<dbReference type="Proteomes" id="UP000030689">
    <property type="component" value="Unassembled WGS sequence"/>
</dbReference>
<gene>
    <name evidence="2" type="ORF">EUTSA_v10029275mg</name>
</gene>